<dbReference type="RefSeq" id="WP_092092857.1">
    <property type="nucleotide sequence ID" value="NZ_FOQE01000025.1"/>
</dbReference>
<dbReference type="Proteomes" id="UP000198668">
    <property type="component" value="Unassembled WGS sequence"/>
</dbReference>
<keyword evidence="2" id="KW-1185">Reference proteome</keyword>
<dbReference type="EMBL" id="FOQE01000025">
    <property type="protein sequence ID" value="SFH79396.1"/>
    <property type="molecule type" value="Genomic_DNA"/>
</dbReference>
<name>A0A1I3CYE4_9LACT</name>
<dbReference type="AlphaFoldDB" id="A0A1I3CYE4"/>
<dbReference type="OrthoDB" id="2433869at2"/>
<proteinExistence type="predicted"/>
<evidence type="ECO:0000313" key="1">
    <source>
        <dbReference type="EMBL" id="SFH79396.1"/>
    </source>
</evidence>
<organism evidence="1 2">
    <name type="scientific">Pisciglobus halotolerans</name>
    <dbReference type="NCBI Taxonomy" id="745365"/>
    <lineage>
        <taxon>Bacteria</taxon>
        <taxon>Bacillati</taxon>
        <taxon>Bacillota</taxon>
        <taxon>Bacilli</taxon>
        <taxon>Lactobacillales</taxon>
        <taxon>Carnobacteriaceae</taxon>
    </lineage>
</organism>
<accession>A0A1I3CYE4</accession>
<evidence type="ECO:0000313" key="2">
    <source>
        <dbReference type="Proteomes" id="UP000198668"/>
    </source>
</evidence>
<protein>
    <submittedName>
        <fullName evidence="1">Uncharacterized protein</fullName>
    </submittedName>
</protein>
<reference evidence="1 2" key="1">
    <citation type="submission" date="2016-10" db="EMBL/GenBank/DDBJ databases">
        <authorList>
            <person name="de Groot N.N."/>
        </authorList>
    </citation>
    <scope>NUCLEOTIDE SEQUENCE [LARGE SCALE GENOMIC DNA]</scope>
    <source>
        <strain evidence="1 2">DSM 27630</strain>
    </source>
</reference>
<sequence>MKRYWKVGLLSLIAFLTIGWFYVEKAVARMKAPEYNIETLSGDDKAIEGLDLKAGIVRNDEVLSNVGISKEGSLFDHDLPYFEQREGLFNVDSSLQKLYKEHKSFLRGKTFSPNQYFENDNMYVYVDKNRQEKNKESTQLDISVLEKASGKELEYKVSLPLKDTSFFWIANVQVVGKQLAVSASSSTSNSKTEEWNIFYLDLTKQETDSNDKAALKDLGIDVPAQAAVYFSPVTNFEIKQSNDLEVLEVHITQQGEENEEGSVTEEELTQTHYIVYDYGAKAFSVLSLPKELKERGAEHLSVAEKSLYLPMLTGQQLTLYHTVSASSGWTSKTIQLPKEVTIDMKKAGYDTTIKEDKLYLISTVEDQDTDIFVAVIDLHTDKVIYTGKVNTTSEKTSKQEETALHLYDINVE</sequence>
<gene>
    <name evidence="1" type="ORF">SAMN04489868_1259</name>
</gene>